<organism evidence="2 3">
    <name type="scientific">SAR92 clade bacterium</name>
    <dbReference type="NCBI Taxonomy" id="2315479"/>
    <lineage>
        <taxon>Bacteria</taxon>
        <taxon>Pseudomonadati</taxon>
        <taxon>Pseudomonadota</taxon>
        <taxon>Gammaproteobacteria</taxon>
        <taxon>Cellvibrionales</taxon>
        <taxon>Porticoccaceae</taxon>
        <taxon>SAR92 clade</taxon>
    </lineage>
</organism>
<reference evidence="2 3" key="1">
    <citation type="submission" date="2019-02" db="EMBL/GenBank/DDBJ databases">
        <title>Prokaryotic population dynamics and viral predation in marine succession experiment using metagenomics: the confinement effect.</title>
        <authorList>
            <person name="Haro-Moreno J.M."/>
            <person name="Rodriguez-Valera F."/>
            <person name="Lopez-Perez M."/>
        </authorList>
    </citation>
    <scope>NUCLEOTIDE SEQUENCE [LARGE SCALE GENOMIC DNA]</scope>
    <source>
        <strain evidence="2">MED-G170</strain>
    </source>
</reference>
<proteinExistence type="predicted"/>
<accession>A0A520MIN5</accession>
<dbReference type="Pfam" id="PF13432">
    <property type="entry name" value="TPR_16"/>
    <property type="match status" value="2"/>
</dbReference>
<evidence type="ECO:0000313" key="2">
    <source>
        <dbReference type="EMBL" id="RZO21064.1"/>
    </source>
</evidence>
<dbReference type="InterPro" id="IPR019734">
    <property type="entry name" value="TPR_rpt"/>
</dbReference>
<dbReference type="Gene3D" id="1.25.40.10">
    <property type="entry name" value="Tetratricopeptide repeat domain"/>
    <property type="match status" value="2"/>
</dbReference>
<dbReference type="PROSITE" id="PS51257">
    <property type="entry name" value="PROKAR_LIPOPROTEIN"/>
    <property type="match status" value="1"/>
</dbReference>
<protein>
    <submittedName>
        <fullName evidence="2">Tetratricopeptide repeat protein</fullName>
    </submittedName>
</protein>
<comment type="caution">
    <text evidence="2">The sequence shown here is derived from an EMBL/GenBank/DDBJ whole genome shotgun (WGS) entry which is preliminary data.</text>
</comment>
<dbReference type="AlphaFoldDB" id="A0A520MIN5"/>
<name>A0A520MIN5_9GAMM</name>
<dbReference type="SMART" id="SM00028">
    <property type="entry name" value="TPR"/>
    <property type="match status" value="5"/>
</dbReference>
<evidence type="ECO:0000313" key="3">
    <source>
        <dbReference type="Proteomes" id="UP000315889"/>
    </source>
</evidence>
<dbReference type="Pfam" id="PF14559">
    <property type="entry name" value="TPR_19"/>
    <property type="match status" value="1"/>
</dbReference>
<dbReference type="EMBL" id="SHBP01000002">
    <property type="protein sequence ID" value="RZO21064.1"/>
    <property type="molecule type" value="Genomic_DNA"/>
</dbReference>
<feature type="signal peptide" evidence="1">
    <location>
        <begin position="1"/>
        <end position="20"/>
    </location>
</feature>
<gene>
    <name evidence="2" type="ORF">EVB03_02235</name>
</gene>
<dbReference type="Proteomes" id="UP000315889">
    <property type="component" value="Unassembled WGS sequence"/>
</dbReference>
<feature type="chain" id="PRO_5022168004" evidence="1">
    <location>
        <begin position="21"/>
        <end position="577"/>
    </location>
</feature>
<dbReference type="InterPro" id="IPR011990">
    <property type="entry name" value="TPR-like_helical_dom_sf"/>
</dbReference>
<dbReference type="PANTHER" id="PTHR12558">
    <property type="entry name" value="CELL DIVISION CYCLE 16,23,27"/>
    <property type="match status" value="1"/>
</dbReference>
<evidence type="ECO:0000256" key="1">
    <source>
        <dbReference type="SAM" id="SignalP"/>
    </source>
</evidence>
<keyword evidence="1" id="KW-0732">Signal</keyword>
<dbReference type="SUPFAM" id="SSF48452">
    <property type="entry name" value="TPR-like"/>
    <property type="match status" value="3"/>
</dbReference>
<sequence>MKTILNLRLILISALLTSCANQIIDSTDQPTATIIDVADPIELPLKTIPIKSLYDLLVGDVALSRNQFDVALHYYSGQARITGDREIIDLAHRIAEYLSDRAVQLEMALLWVQFAPQDPEAHRAALEAYLNTGEAASALKHGQWLYENEDDFDALLFIISSTLNSQAQRADLLNPVLQLTFSPEKQPSVQLLAAILLQSSGQLDKSESYVRDFLNSRPDDQKGILLLAQILHQKSQGQEAIKLLKDALQKFPQNRKLRTQYARFLAAKSPEKAIAQLELLRSEDQKDQEVNFVLGLMQFSQDRLEIAKDLLRQASTQQNLRANAQYHLGVIAERQRNISEAINHYSQVRYGRNYIVAASRLSGMLADHRSINEARQYLQRLRISQPNKAVNLFQVESNLLLRMRQPKQALIILSTGLESYPDDPELLYARSMVAEQQDNFALAESDLRSLLAQDENNATVLNALGYTMILHTDRMEEAYELILRAYSLAPNEPSIIDSLGWVLFKLGRPVEALEYLTRAFDIVSDPEIASHLGEVLWALEYNEKAMDVWLYALKENPNHTIILETMLRLGANASIEP</sequence>
<dbReference type="PANTHER" id="PTHR12558:SF13">
    <property type="entry name" value="CELL DIVISION CYCLE PROTEIN 27 HOMOLOG"/>
    <property type="match status" value="1"/>
</dbReference>